<dbReference type="SUPFAM" id="SSF50494">
    <property type="entry name" value="Trypsin-like serine proteases"/>
    <property type="match status" value="1"/>
</dbReference>
<dbReference type="Gene3D" id="2.40.10.10">
    <property type="entry name" value="Trypsin-like serine proteases"/>
    <property type="match status" value="1"/>
</dbReference>
<dbReference type="Pfam" id="PF00089">
    <property type="entry name" value="Trypsin"/>
    <property type="match status" value="1"/>
</dbReference>
<dbReference type="GO" id="GO:0004252">
    <property type="term" value="F:serine-type endopeptidase activity"/>
    <property type="evidence" value="ECO:0007669"/>
    <property type="project" value="InterPro"/>
</dbReference>
<feature type="non-terminal residue" evidence="4">
    <location>
        <position position="198"/>
    </location>
</feature>
<name>A0A7R9Q5F5_9ACAR</name>
<dbReference type="InterPro" id="IPR018114">
    <property type="entry name" value="TRYPSIN_HIS"/>
</dbReference>
<dbReference type="Proteomes" id="UP000759131">
    <property type="component" value="Unassembled WGS sequence"/>
</dbReference>
<dbReference type="PROSITE" id="PS00134">
    <property type="entry name" value="TRYPSIN_HIS"/>
    <property type="match status" value="1"/>
</dbReference>
<feature type="domain" description="Peptidase S1" evidence="3">
    <location>
        <begin position="29"/>
        <end position="198"/>
    </location>
</feature>
<reference evidence="4" key="1">
    <citation type="submission" date="2020-11" db="EMBL/GenBank/DDBJ databases">
        <authorList>
            <person name="Tran Van P."/>
        </authorList>
    </citation>
    <scope>NUCLEOTIDE SEQUENCE</scope>
</reference>
<gene>
    <name evidence="4" type="ORF">OSB1V03_LOCUS13678</name>
</gene>
<proteinExistence type="inferred from homology"/>
<evidence type="ECO:0000256" key="1">
    <source>
        <dbReference type="ARBA" id="ARBA00023157"/>
    </source>
</evidence>
<comment type="similarity">
    <text evidence="2">Belongs to the peptidase S1 family. CLIP subfamily.</text>
</comment>
<dbReference type="EMBL" id="OC867043">
    <property type="protein sequence ID" value="CAD7633281.1"/>
    <property type="molecule type" value="Genomic_DNA"/>
</dbReference>
<evidence type="ECO:0000259" key="3">
    <source>
        <dbReference type="PROSITE" id="PS50240"/>
    </source>
</evidence>
<sequence>ILNPHPVTKLVRDVYGPHLHLKQDLVASRVSGLRSNAKYSEAPWAVYLLFKFWHYFDDSACSGVLVAKLWVLTAAHCFGNDTNRRLVIRAGNTQKTGRESREMDRVVFHPKYNSSKPTLHEIALVKLNEAFTKTIDNRHYTINPICLPNKDQWNQYQELATIFGFGIIDEKTKLRTDWLQTGDMWLQPYYNCKVGSYQ</sequence>
<dbReference type="FunFam" id="2.40.10.10:FF:000068">
    <property type="entry name" value="transmembrane protease serine 2"/>
    <property type="match status" value="1"/>
</dbReference>
<dbReference type="InterPro" id="IPR001254">
    <property type="entry name" value="Trypsin_dom"/>
</dbReference>
<evidence type="ECO:0000313" key="4">
    <source>
        <dbReference type="EMBL" id="CAD7633281.1"/>
    </source>
</evidence>
<organism evidence="4">
    <name type="scientific">Medioppia subpectinata</name>
    <dbReference type="NCBI Taxonomy" id="1979941"/>
    <lineage>
        <taxon>Eukaryota</taxon>
        <taxon>Metazoa</taxon>
        <taxon>Ecdysozoa</taxon>
        <taxon>Arthropoda</taxon>
        <taxon>Chelicerata</taxon>
        <taxon>Arachnida</taxon>
        <taxon>Acari</taxon>
        <taxon>Acariformes</taxon>
        <taxon>Sarcoptiformes</taxon>
        <taxon>Oribatida</taxon>
        <taxon>Brachypylina</taxon>
        <taxon>Oppioidea</taxon>
        <taxon>Oppiidae</taxon>
        <taxon>Medioppia</taxon>
    </lineage>
</organism>
<dbReference type="GO" id="GO:0006508">
    <property type="term" value="P:proteolysis"/>
    <property type="evidence" value="ECO:0007669"/>
    <property type="project" value="InterPro"/>
</dbReference>
<evidence type="ECO:0000256" key="2">
    <source>
        <dbReference type="ARBA" id="ARBA00024195"/>
    </source>
</evidence>
<feature type="non-terminal residue" evidence="4">
    <location>
        <position position="1"/>
    </location>
</feature>
<dbReference type="OrthoDB" id="9448935at2759"/>
<keyword evidence="1" id="KW-1015">Disulfide bond</keyword>
<keyword evidence="5" id="KW-1185">Reference proteome</keyword>
<dbReference type="AlphaFoldDB" id="A0A7R9Q5F5"/>
<dbReference type="InterPro" id="IPR009003">
    <property type="entry name" value="Peptidase_S1_PA"/>
</dbReference>
<dbReference type="EMBL" id="CAJPIZ010012468">
    <property type="protein sequence ID" value="CAG2113711.1"/>
    <property type="molecule type" value="Genomic_DNA"/>
</dbReference>
<dbReference type="InterPro" id="IPR043504">
    <property type="entry name" value="Peptidase_S1_PA_chymotrypsin"/>
</dbReference>
<dbReference type="InterPro" id="IPR051487">
    <property type="entry name" value="Ser/Thr_Proteases_Immune/Dev"/>
</dbReference>
<evidence type="ECO:0000313" key="5">
    <source>
        <dbReference type="Proteomes" id="UP000759131"/>
    </source>
</evidence>
<dbReference type="PROSITE" id="PS50240">
    <property type="entry name" value="TRYPSIN_DOM"/>
    <property type="match status" value="1"/>
</dbReference>
<dbReference type="SMART" id="SM00020">
    <property type="entry name" value="Tryp_SPc"/>
    <property type="match status" value="1"/>
</dbReference>
<dbReference type="PANTHER" id="PTHR24256">
    <property type="entry name" value="TRYPTASE-RELATED"/>
    <property type="match status" value="1"/>
</dbReference>
<accession>A0A7R9Q5F5</accession>
<protein>
    <recommendedName>
        <fullName evidence="3">Peptidase S1 domain-containing protein</fullName>
    </recommendedName>
</protein>